<dbReference type="InterPro" id="IPR001054">
    <property type="entry name" value="A/G_cyclase"/>
</dbReference>
<dbReference type="InterPro" id="IPR018297">
    <property type="entry name" value="A/G_cyclase_CS"/>
</dbReference>
<evidence type="ECO:0000313" key="14">
    <source>
        <dbReference type="WBParaSite" id="nRc.2.0.1.t19983-RA"/>
    </source>
</evidence>
<evidence type="ECO:0000256" key="11">
    <source>
        <dbReference type="SAM" id="MobiDB-lite"/>
    </source>
</evidence>
<proteinExistence type="inferred from homology"/>
<dbReference type="OMA" id="ERGETHI"/>
<dbReference type="Pfam" id="PF00211">
    <property type="entry name" value="Guanylate_cyc"/>
    <property type="match status" value="1"/>
</dbReference>
<evidence type="ECO:0000313" key="13">
    <source>
        <dbReference type="Proteomes" id="UP000887565"/>
    </source>
</evidence>
<evidence type="ECO:0000256" key="3">
    <source>
        <dbReference type="ARBA" id="ARBA00022692"/>
    </source>
</evidence>
<evidence type="ECO:0000256" key="10">
    <source>
        <dbReference type="RuleBase" id="RU000405"/>
    </source>
</evidence>
<dbReference type="GO" id="GO:0005886">
    <property type="term" value="C:plasma membrane"/>
    <property type="evidence" value="ECO:0007669"/>
    <property type="project" value="TreeGrafter"/>
</dbReference>
<keyword evidence="7" id="KW-0675">Receptor</keyword>
<name>A0A915J276_ROMCU</name>
<evidence type="ECO:0000256" key="7">
    <source>
        <dbReference type="ARBA" id="ARBA00023170"/>
    </source>
</evidence>
<comment type="subcellular location">
    <subcellularLocation>
        <location evidence="2">Membrane</location>
    </subcellularLocation>
</comment>
<reference evidence="14" key="1">
    <citation type="submission" date="2022-11" db="UniProtKB">
        <authorList>
            <consortium name="WormBaseParasite"/>
        </authorList>
    </citation>
    <scope>IDENTIFICATION</scope>
</reference>
<dbReference type="Gene3D" id="3.30.70.1230">
    <property type="entry name" value="Nucleotide cyclase"/>
    <property type="match status" value="1"/>
</dbReference>
<evidence type="ECO:0000256" key="8">
    <source>
        <dbReference type="ARBA" id="ARBA00023180"/>
    </source>
</evidence>
<dbReference type="AlphaFoldDB" id="A0A915J276"/>
<evidence type="ECO:0000256" key="2">
    <source>
        <dbReference type="ARBA" id="ARBA00004370"/>
    </source>
</evidence>
<evidence type="ECO:0000256" key="1">
    <source>
        <dbReference type="ARBA" id="ARBA00001436"/>
    </source>
</evidence>
<evidence type="ECO:0000256" key="9">
    <source>
        <dbReference type="ARBA" id="ARBA00023239"/>
    </source>
</evidence>
<dbReference type="GO" id="GO:0001653">
    <property type="term" value="F:peptide receptor activity"/>
    <property type="evidence" value="ECO:0007669"/>
    <property type="project" value="TreeGrafter"/>
</dbReference>
<evidence type="ECO:0000259" key="12">
    <source>
        <dbReference type="PROSITE" id="PS50125"/>
    </source>
</evidence>
<feature type="region of interest" description="Disordered" evidence="11">
    <location>
        <begin position="149"/>
        <end position="171"/>
    </location>
</feature>
<dbReference type="SUPFAM" id="SSF55073">
    <property type="entry name" value="Nucleotide cyclase"/>
    <property type="match status" value="1"/>
</dbReference>
<evidence type="ECO:0000256" key="4">
    <source>
        <dbReference type="ARBA" id="ARBA00022741"/>
    </source>
</evidence>
<protein>
    <submittedName>
        <fullName evidence="14">Guanylate cyclase domain-containing protein</fullName>
    </submittedName>
</protein>
<keyword evidence="4" id="KW-0547">Nucleotide-binding</keyword>
<dbReference type="WBParaSite" id="nRc.2.0.1.t19983-RA">
    <property type="protein sequence ID" value="nRc.2.0.1.t19983-RA"/>
    <property type="gene ID" value="nRc.2.0.1.g19983"/>
</dbReference>
<keyword evidence="13" id="KW-1185">Reference proteome</keyword>
<evidence type="ECO:0000256" key="6">
    <source>
        <dbReference type="ARBA" id="ARBA00023136"/>
    </source>
</evidence>
<keyword evidence="9 10" id="KW-0456">Lyase</keyword>
<dbReference type="Proteomes" id="UP000887565">
    <property type="component" value="Unplaced"/>
</dbReference>
<dbReference type="SMART" id="SM00044">
    <property type="entry name" value="CYCc"/>
    <property type="match status" value="1"/>
</dbReference>
<keyword evidence="8" id="KW-0325">Glycoprotein</keyword>
<accession>A0A915J276</accession>
<dbReference type="GO" id="GO:0035556">
    <property type="term" value="P:intracellular signal transduction"/>
    <property type="evidence" value="ECO:0007669"/>
    <property type="project" value="InterPro"/>
</dbReference>
<feature type="domain" description="Guanylate cyclase" evidence="12">
    <location>
        <begin position="1"/>
        <end position="89"/>
    </location>
</feature>
<sequence>MQVLTIGDGYMCASGLPTRNGDKHASQLADMSMHLISGTKSFKILHLPDEKLEVRIGLHTGPCVAGVVGVTMPRYCVFGDTVNTANRMESTGKPSCIHISEETNKYLSEIIGGYITKARGEIIIKGKGVFFTYWLLGKKSDTILDKTMTLTSTDSGPDGPPATHSEAETFE</sequence>
<dbReference type="PROSITE" id="PS50125">
    <property type="entry name" value="GUANYLATE_CYCLASE_2"/>
    <property type="match status" value="1"/>
</dbReference>
<dbReference type="GO" id="GO:0004383">
    <property type="term" value="F:guanylate cyclase activity"/>
    <property type="evidence" value="ECO:0007669"/>
    <property type="project" value="UniProtKB-EC"/>
</dbReference>
<dbReference type="PANTHER" id="PTHR11920">
    <property type="entry name" value="GUANYLYL CYCLASE"/>
    <property type="match status" value="1"/>
</dbReference>
<keyword evidence="3" id="KW-0812">Transmembrane</keyword>
<dbReference type="PANTHER" id="PTHR11920:SF493">
    <property type="entry name" value="RECEPTOR-TYPE GUANYLATE CYCLASE GCY-22"/>
    <property type="match status" value="1"/>
</dbReference>
<evidence type="ECO:0000256" key="5">
    <source>
        <dbReference type="ARBA" id="ARBA00022989"/>
    </source>
</evidence>
<dbReference type="GO" id="GO:0000166">
    <property type="term" value="F:nucleotide binding"/>
    <property type="evidence" value="ECO:0007669"/>
    <property type="project" value="UniProtKB-KW"/>
</dbReference>
<dbReference type="InterPro" id="IPR029787">
    <property type="entry name" value="Nucleotide_cyclase"/>
</dbReference>
<dbReference type="PROSITE" id="PS00452">
    <property type="entry name" value="GUANYLATE_CYCLASE_1"/>
    <property type="match status" value="1"/>
</dbReference>
<dbReference type="InterPro" id="IPR050401">
    <property type="entry name" value="Cyclic_nucleotide_synthase"/>
</dbReference>
<keyword evidence="6" id="KW-0472">Membrane</keyword>
<comment type="similarity">
    <text evidence="10">Belongs to the adenylyl cyclase class-4/guanylyl cyclase family.</text>
</comment>
<organism evidence="13 14">
    <name type="scientific">Romanomermis culicivorax</name>
    <name type="common">Nematode worm</name>
    <dbReference type="NCBI Taxonomy" id="13658"/>
    <lineage>
        <taxon>Eukaryota</taxon>
        <taxon>Metazoa</taxon>
        <taxon>Ecdysozoa</taxon>
        <taxon>Nematoda</taxon>
        <taxon>Enoplea</taxon>
        <taxon>Dorylaimia</taxon>
        <taxon>Mermithida</taxon>
        <taxon>Mermithoidea</taxon>
        <taxon>Mermithidae</taxon>
        <taxon>Romanomermis</taxon>
    </lineage>
</organism>
<dbReference type="CDD" id="cd07302">
    <property type="entry name" value="CHD"/>
    <property type="match status" value="1"/>
</dbReference>
<keyword evidence="5" id="KW-1133">Transmembrane helix</keyword>
<dbReference type="GO" id="GO:0004016">
    <property type="term" value="F:adenylate cyclase activity"/>
    <property type="evidence" value="ECO:0007669"/>
    <property type="project" value="TreeGrafter"/>
</dbReference>
<comment type="catalytic activity">
    <reaction evidence="1">
        <text>GTP = 3',5'-cyclic GMP + diphosphate</text>
        <dbReference type="Rhea" id="RHEA:13665"/>
        <dbReference type="ChEBI" id="CHEBI:33019"/>
        <dbReference type="ChEBI" id="CHEBI:37565"/>
        <dbReference type="ChEBI" id="CHEBI:57746"/>
        <dbReference type="EC" id="4.6.1.2"/>
    </reaction>
</comment>
<dbReference type="GO" id="GO:0007168">
    <property type="term" value="P:receptor guanylyl cyclase signaling pathway"/>
    <property type="evidence" value="ECO:0007669"/>
    <property type="project" value="TreeGrafter"/>
</dbReference>